<feature type="region of interest" description="Disordered" evidence="3">
    <location>
        <begin position="158"/>
        <end position="180"/>
    </location>
</feature>
<dbReference type="Gene3D" id="3.30.505.10">
    <property type="entry name" value="SH2 domain"/>
    <property type="match status" value="1"/>
</dbReference>
<reference evidence="5" key="1">
    <citation type="thesis" date="2020" institute="ProQuest LLC" country="789 East Eisenhower Parkway, Ann Arbor, MI, USA">
        <title>Comparative Genomics and Chromosome Evolution.</title>
        <authorList>
            <person name="Mudd A.B."/>
        </authorList>
    </citation>
    <scope>NUCLEOTIDE SEQUENCE</scope>
    <source>
        <strain evidence="5">237g6f4</strain>
        <tissue evidence="5">Blood</tissue>
    </source>
</reference>
<proteinExistence type="predicted"/>
<dbReference type="InterPro" id="IPR000980">
    <property type="entry name" value="SH2"/>
</dbReference>
<evidence type="ECO:0000256" key="1">
    <source>
        <dbReference type="ARBA" id="ARBA00022999"/>
    </source>
</evidence>
<dbReference type="EMBL" id="WNYA01000004">
    <property type="protein sequence ID" value="KAG8576391.1"/>
    <property type="molecule type" value="Genomic_DNA"/>
</dbReference>
<dbReference type="InterPro" id="IPR036860">
    <property type="entry name" value="SH2_dom_sf"/>
</dbReference>
<keyword evidence="1 2" id="KW-0727">SH2 domain</keyword>
<keyword evidence="6" id="KW-1185">Reference proteome</keyword>
<organism evidence="5 6">
    <name type="scientific">Engystomops pustulosus</name>
    <name type="common">Tungara frog</name>
    <name type="synonym">Physalaemus pustulosus</name>
    <dbReference type="NCBI Taxonomy" id="76066"/>
    <lineage>
        <taxon>Eukaryota</taxon>
        <taxon>Metazoa</taxon>
        <taxon>Chordata</taxon>
        <taxon>Craniata</taxon>
        <taxon>Vertebrata</taxon>
        <taxon>Euteleostomi</taxon>
        <taxon>Amphibia</taxon>
        <taxon>Batrachia</taxon>
        <taxon>Anura</taxon>
        <taxon>Neobatrachia</taxon>
        <taxon>Hyloidea</taxon>
        <taxon>Leptodactylidae</taxon>
        <taxon>Leiuperinae</taxon>
        <taxon>Engystomops</taxon>
    </lineage>
</organism>
<evidence type="ECO:0000259" key="4">
    <source>
        <dbReference type="PROSITE" id="PS50001"/>
    </source>
</evidence>
<protein>
    <recommendedName>
        <fullName evidence="4">SH2 domain-containing protein</fullName>
    </recommendedName>
</protein>
<evidence type="ECO:0000313" key="6">
    <source>
        <dbReference type="Proteomes" id="UP000824782"/>
    </source>
</evidence>
<dbReference type="PANTHER" id="PTHR14388">
    <property type="entry name" value="T CELL-SPECIFIC ADAPTER PROTEIN TSAD"/>
    <property type="match status" value="1"/>
</dbReference>
<sequence length="407" mass="46282">MELPVMQGSDDGLPDWFHGIMSRRDCEELLKNKEIGHFIIRLSARTFGYILSYKGKDRCRHFVINQLSNGELVVSGDSYSHESLPALIFYYQNTPIEPFGEKLSQYYIKFTENNKYDNIQRPNSKTEKLVSHHKGGLLKSKDGVKPNAQKKPIVPTVKDIAPPLPERNSYPSEDKDNDEEEQIYAKPIKEATGNSYSHSKDVHYSLVKETQINKENNMNTNPQNVLYSEVKLDQSLPSALGHLQASLQGPNRKPRVISSSNELSECEVLEMRFATSIQTVNTKTFLHAGAECSGNSLMFPTALSHSEVEDTYAQIPFREPHCANEYHTVDKISNYSMCTKNTYDHISTRTSKEVTSREINRKVAHATSAQDNTYEAISRDFTNLGLKKKNVAKVEKQKKFFFGDKKK</sequence>
<dbReference type="SUPFAM" id="SSF55550">
    <property type="entry name" value="SH2 domain"/>
    <property type="match status" value="1"/>
</dbReference>
<evidence type="ECO:0000313" key="5">
    <source>
        <dbReference type="EMBL" id="KAG8576391.1"/>
    </source>
</evidence>
<dbReference type="SMART" id="SM00252">
    <property type="entry name" value="SH2"/>
    <property type="match status" value="1"/>
</dbReference>
<dbReference type="GO" id="GO:0005737">
    <property type="term" value="C:cytoplasm"/>
    <property type="evidence" value="ECO:0007669"/>
    <property type="project" value="TreeGrafter"/>
</dbReference>
<dbReference type="Proteomes" id="UP000824782">
    <property type="component" value="Unassembled WGS sequence"/>
</dbReference>
<feature type="domain" description="SH2" evidence="4">
    <location>
        <begin position="16"/>
        <end position="107"/>
    </location>
</feature>
<evidence type="ECO:0000256" key="3">
    <source>
        <dbReference type="SAM" id="MobiDB-lite"/>
    </source>
</evidence>
<dbReference type="Pfam" id="PF00017">
    <property type="entry name" value="SH2"/>
    <property type="match status" value="1"/>
</dbReference>
<accession>A0AAV7BVM3</accession>
<evidence type="ECO:0000256" key="2">
    <source>
        <dbReference type="PROSITE-ProRule" id="PRU00191"/>
    </source>
</evidence>
<comment type="caution">
    <text evidence="5">The sequence shown here is derived from an EMBL/GenBank/DDBJ whole genome shotgun (WGS) entry which is preliminary data.</text>
</comment>
<name>A0AAV7BVM3_ENGPU</name>
<gene>
    <name evidence="5" type="ORF">GDO81_009841</name>
</gene>
<dbReference type="PROSITE" id="PS50001">
    <property type="entry name" value="SH2"/>
    <property type="match status" value="1"/>
</dbReference>
<dbReference type="AlphaFoldDB" id="A0AAV7BVM3"/>
<dbReference type="PANTHER" id="PTHR14388:SF6">
    <property type="entry name" value="SH2 DOMAIN-CONTAINING PROTEIN 7"/>
    <property type="match status" value="1"/>
</dbReference>
<dbReference type="PRINTS" id="PR00401">
    <property type="entry name" value="SH2DOMAIN"/>
</dbReference>